<feature type="compositionally biased region" description="Basic residues" evidence="1">
    <location>
        <begin position="522"/>
        <end position="533"/>
    </location>
</feature>
<dbReference type="CDD" id="cd04481">
    <property type="entry name" value="RPA1_DBD_B_like"/>
    <property type="match status" value="1"/>
</dbReference>
<dbReference type="Gene3D" id="2.40.50.140">
    <property type="entry name" value="Nucleic acid-binding proteins"/>
    <property type="match status" value="3"/>
</dbReference>
<feature type="domain" description="Replication factor A C-terminal" evidence="2">
    <location>
        <begin position="297"/>
        <end position="385"/>
    </location>
</feature>
<dbReference type="EMBL" id="JASCZI010241884">
    <property type="protein sequence ID" value="MED6208037.1"/>
    <property type="molecule type" value="Genomic_DNA"/>
</dbReference>
<evidence type="ECO:0000259" key="2">
    <source>
        <dbReference type="Pfam" id="PF08646"/>
    </source>
</evidence>
<organism evidence="3 4">
    <name type="scientific">Stylosanthes scabra</name>
    <dbReference type="NCBI Taxonomy" id="79078"/>
    <lineage>
        <taxon>Eukaryota</taxon>
        <taxon>Viridiplantae</taxon>
        <taxon>Streptophyta</taxon>
        <taxon>Embryophyta</taxon>
        <taxon>Tracheophyta</taxon>
        <taxon>Spermatophyta</taxon>
        <taxon>Magnoliopsida</taxon>
        <taxon>eudicotyledons</taxon>
        <taxon>Gunneridae</taxon>
        <taxon>Pentapetalae</taxon>
        <taxon>rosids</taxon>
        <taxon>fabids</taxon>
        <taxon>Fabales</taxon>
        <taxon>Fabaceae</taxon>
        <taxon>Papilionoideae</taxon>
        <taxon>50 kb inversion clade</taxon>
        <taxon>dalbergioids sensu lato</taxon>
        <taxon>Dalbergieae</taxon>
        <taxon>Pterocarpus clade</taxon>
        <taxon>Stylosanthes</taxon>
    </lineage>
</organism>
<evidence type="ECO:0000313" key="3">
    <source>
        <dbReference type="EMBL" id="MED6208037.1"/>
    </source>
</evidence>
<dbReference type="Pfam" id="PF08646">
    <property type="entry name" value="Rep_fac-A_C"/>
    <property type="match status" value="1"/>
</dbReference>
<dbReference type="SUPFAM" id="SSF50249">
    <property type="entry name" value="Nucleic acid-binding proteins"/>
    <property type="match status" value="2"/>
</dbReference>
<feature type="region of interest" description="Disordered" evidence="1">
    <location>
        <begin position="507"/>
        <end position="533"/>
    </location>
</feature>
<dbReference type="Proteomes" id="UP001341840">
    <property type="component" value="Unassembled WGS sequence"/>
</dbReference>
<accession>A0ABU6YC93</accession>
<feature type="compositionally biased region" description="Polar residues" evidence="1">
    <location>
        <begin position="507"/>
        <end position="521"/>
    </location>
</feature>
<gene>
    <name evidence="3" type="ORF">PIB30_041350</name>
</gene>
<dbReference type="InterPro" id="IPR013955">
    <property type="entry name" value="Rep_factor-A_C"/>
</dbReference>
<comment type="caution">
    <text evidence="3">The sequence shown here is derived from an EMBL/GenBank/DDBJ whole genome shotgun (WGS) entry which is preliminary data.</text>
</comment>
<evidence type="ECO:0000313" key="4">
    <source>
        <dbReference type="Proteomes" id="UP001341840"/>
    </source>
</evidence>
<proteinExistence type="predicted"/>
<protein>
    <recommendedName>
        <fullName evidence="2">Replication factor A C-terminal domain-containing protein</fullName>
    </recommendedName>
</protein>
<dbReference type="PANTHER" id="PTHR47165">
    <property type="entry name" value="OS03G0429900 PROTEIN"/>
    <property type="match status" value="1"/>
</dbReference>
<name>A0ABU6YC93_9FABA</name>
<reference evidence="3 4" key="1">
    <citation type="journal article" date="2023" name="Plants (Basel)">
        <title>Bridging the Gap: Combining Genomics and Transcriptomics Approaches to Understand Stylosanthes scabra, an Orphan Legume from the Brazilian Caatinga.</title>
        <authorList>
            <person name="Ferreira-Neto J.R.C."/>
            <person name="da Silva M.D."/>
            <person name="Binneck E."/>
            <person name="de Melo N.F."/>
            <person name="da Silva R.H."/>
            <person name="de Melo A.L.T.M."/>
            <person name="Pandolfi V."/>
            <person name="Bustamante F.O."/>
            <person name="Brasileiro-Vidal A.C."/>
            <person name="Benko-Iseppon A.M."/>
        </authorList>
    </citation>
    <scope>NUCLEOTIDE SEQUENCE [LARGE SCALE GENOMIC DNA]</scope>
    <source>
        <tissue evidence="3">Leaves</tissue>
    </source>
</reference>
<evidence type="ECO:0000256" key="1">
    <source>
        <dbReference type="SAM" id="MobiDB-lite"/>
    </source>
</evidence>
<dbReference type="InterPro" id="IPR012340">
    <property type="entry name" value="NA-bd_OB-fold"/>
</dbReference>
<feature type="region of interest" description="Disordered" evidence="1">
    <location>
        <begin position="1"/>
        <end position="36"/>
    </location>
</feature>
<keyword evidence="4" id="KW-1185">Reference proteome</keyword>
<dbReference type="PANTHER" id="PTHR47165:SF4">
    <property type="entry name" value="OS03G0429900 PROTEIN"/>
    <property type="match status" value="1"/>
</dbReference>
<sequence>MNPSRRRGKAMESTKITQRRSHQNYAQKGHEKRAEKRRRRWLRVLAREGGRIQASIPRSVFKRHGNSIQEFKMTIVTPVAEPAFPLEPFRFQNIAELLSAERIDGSQLIDVIAEVIGKEDPRELTTVLGHETKRLALKIKDLEGNTVEVVLFGGLVDQIRPHMEDGRVEPLIVVLQYFRPNRWKGKTSVQSHFQYSKLHIDPTLGDVREFRTRLIGDTTPGSVRIAQVSSQGGSTRIAELRRGTAIVKTIEQVMALEEACQVWIAASIMSINAGENDWCYPACTQCEKKACQVWIAASIMSINAGENDWCYPVCTQCEKKVEEGQNGKYLCKRCETDEAEADLKYKVEIVACDGTGGISLLLWDTQVSLLCGKTAEQIKMEADGHVKGTDNVYSVATMCDDETIVSMNFPNDFDAGTSNTFTDNGCSNEVNEDSGVISLKQKNGAGAGADVDNGCSNEVNEDSGVISLEQKNDAGADVSMIEESVTNIKCKTPRKRSVVGVTHCANQQQEQEADGQLSTNRFSRKGLKRGRCN</sequence>